<evidence type="ECO:0000259" key="1">
    <source>
        <dbReference type="SMART" id="SM00651"/>
    </source>
</evidence>
<name>A0A0P1KMK1_9SACH</name>
<dbReference type="AlphaFoldDB" id="A0A0P1KMK1"/>
<dbReference type="InterPro" id="IPR001163">
    <property type="entry name" value="Sm_dom_euk/arc"/>
</dbReference>
<protein>
    <submittedName>
        <fullName evidence="2">LAQU0S02e02586g1_1</fullName>
    </submittedName>
</protein>
<feature type="domain" description="Sm" evidence="1">
    <location>
        <begin position="4"/>
        <end position="68"/>
    </location>
</feature>
<dbReference type="GO" id="GO:0032991">
    <property type="term" value="C:protein-containing complex"/>
    <property type="evidence" value="ECO:0007669"/>
    <property type="project" value="UniProtKB-ARBA"/>
</dbReference>
<sequence length="85" mass="9570">MEELGFSDYIGSLLYVTVTRRRMLVGVLVATDSELNLLLDNVEEITAGGRRKLGLMSVPRVTIASIQMEELRVDALVRARRMYVV</sequence>
<evidence type="ECO:0000313" key="3">
    <source>
        <dbReference type="Proteomes" id="UP000236544"/>
    </source>
</evidence>
<gene>
    <name evidence="2" type="ORF">LAQU0_S02e02586g</name>
</gene>
<dbReference type="Pfam" id="PF01423">
    <property type="entry name" value="LSM"/>
    <property type="match status" value="1"/>
</dbReference>
<dbReference type="Gene3D" id="2.30.30.100">
    <property type="match status" value="1"/>
</dbReference>
<dbReference type="OrthoDB" id="368909at2759"/>
<proteinExistence type="predicted"/>
<reference evidence="3" key="1">
    <citation type="submission" date="2015-10" db="EMBL/GenBank/DDBJ databases">
        <authorList>
            <person name="Devillers H."/>
        </authorList>
    </citation>
    <scope>NUCLEOTIDE SEQUENCE [LARGE SCALE GENOMIC DNA]</scope>
</reference>
<dbReference type="SMART" id="SM00651">
    <property type="entry name" value="Sm"/>
    <property type="match status" value="1"/>
</dbReference>
<evidence type="ECO:0000313" key="2">
    <source>
        <dbReference type="EMBL" id="CUS20971.1"/>
    </source>
</evidence>
<dbReference type="Proteomes" id="UP000236544">
    <property type="component" value="Unassembled WGS sequence"/>
</dbReference>
<dbReference type="SUPFAM" id="SSF50182">
    <property type="entry name" value="Sm-like ribonucleoproteins"/>
    <property type="match status" value="1"/>
</dbReference>
<dbReference type="EMBL" id="LN890542">
    <property type="protein sequence ID" value="CUS20971.1"/>
    <property type="molecule type" value="Genomic_DNA"/>
</dbReference>
<dbReference type="InterPro" id="IPR010920">
    <property type="entry name" value="LSM_dom_sf"/>
</dbReference>
<accession>A0A0P1KMK1</accession>
<keyword evidence="3" id="KW-1185">Reference proteome</keyword>
<organism evidence="2 3">
    <name type="scientific">Lachancea quebecensis</name>
    <dbReference type="NCBI Taxonomy" id="1654605"/>
    <lineage>
        <taxon>Eukaryota</taxon>
        <taxon>Fungi</taxon>
        <taxon>Dikarya</taxon>
        <taxon>Ascomycota</taxon>
        <taxon>Saccharomycotina</taxon>
        <taxon>Saccharomycetes</taxon>
        <taxon>Saccharomycetales</taxon>
        <taxon>Saccharomycetaceae</taxon>
        <taxon>Lachancea</taxon>
    </lineage>
</organism>